<dbReference type="Gene3D" id="3.40.50.1110">
    <property type="entry name" value="SGNH hydrolase"/>
    <property type="match status" value="1"/>
</dbReference>
<name>A0A7W8NE67_9DEIO</name>
<proteinExistence type="predicted"/>
<feature type="chain" id="PRO_5030652846" description="AlgX/AlgJ SGNH hydrolase-like domain-containing protein" evidence="7">
    <location>
        <begin position="20"/>
        <end position="440"/>
    </location>
</feature>
<dbReference type="Proteomes" id="UP000552709">
    <property type="component" value="Unassembled WGS sequence"/>
</dbReference>
<dbReference type="GO" id="GO:0042597">
    <property type="term" value="C:periplasmic space"/>
    <property type="evidence" value="ECO:0007669"/>
    <property type="project" value="UniProtKB-SubCell"/>
</dbReference>
<dbReference type="UniPathway" id="UPA00286"/>
<evidence type="ECO:0000256" key="4">
    <source>
        <dbReference type="ARBA" id="ARBA00022729"/>
    </source>
</evidence>
<dbReference type="Pfam" id="PF16822">
    <property type="entry name" value="ALGX"/>
    <property type="match status" value="1"/>
</dbReference>
<comment type="subcellular location">
    <subcellularLocation>
        <location evidence="1">Periplasm</location>
    </subcellularLocation>
</comment>
<evidence type="ECO:0000256" key="3">
    <source>
        <dbReference type="ARBA" id="ARBA00022679"/>
    </source>
</evidence>
<dbReference type="InterPro" id="IPR031811">
    <property type="entry name" value="ALGX/ALGJ_SGNH-like"/>
</dbReference>
<feature type="signal peptide" evidence="7">
    <location>
        <begin position="1"/>
        <end position="19"/>
    </location>
</feature>
<evidence type="ECO:0000256" key="2">
    <source>
        <dbReference type="ARBA" id="ARBA00005182"/>
    </source>
</evidence>
<keyword evidence="5" id="KW-0574">Periplasm</keyword>
<comment type="caution">
    <text evidence="9">The sequence shown here is derived from an EMBL/GenBank/DDBJ whole genome shotgun (WGS) entry which is preliminary data.</text>
</comment>
<reference evidence="9 10" key="1">
    <citation type="submission" date="2020-08" db="EMBL/GenBank/DDBJ databases">
        <title>Genomic Encyclopedia of Type Strains, Phase IV (KMG-IV): sequencing the most valuable type-strain genomes for metagenomic binning, comparative biology and taxonomic classification.</title>
        <authorList>
            <person name="Goeker M."/>
        </authorList>
    </citation>
    <scope>NUCLEOTIDE SEQUENCE [LARGE SCALE GENOMIC DNA]</scope>
    <source>
        <strain evidence="9 10">DSM 27939</strain>
    </source>
</reference>
<evidence type="ECO:0000256" key="5">
    <source>
        <dbReference type="ARBA" id="ARBA00022764"/>
    </source>
</evidence>
<protein>
    <recommendedName>
        <fullName evidence="8">AlgX/AlgJ SGNH hydrolase-like domain-containing protein</fullName>
    </recommendedName>
</protein>
<evidence type="ECO:0000259" key="8">
    <source>
        <dbReference type="Pfam" id="PF16822"/>
    </source>
</evidence>
<dbReference type="InterPro" id="IPR036514">
    <property type="entry name" value="SGNH_hydro_sf"/>
</dbReference>
<evidence type="ECO:0000256" key="7">
    <source>
        <dbReference type="SAM" id="SignalP"/>
    </source>
</evidence>
<dbReference type="GO" id="GO:0016740">
    <property type="term" value="F:transferase activity"/>
    <property type="evidence" value="ECO:0007669"/>
    <property type="project" value="UniProtKB-KW"/>
</dbReference>
<accession>A0A7W8NE67</accession>
<gene>
    <name evidence="9" type="ORF">HNQ08_003096</name>
</gene>
<dbReference type="SUPFAM" id="SSF52266">
    <property type="entry name" value="SGNH hydrolase"/>
    <property type="match status" value="1"/>
</dbReference>
<dbReference type="AlphaFoldDB" id="A0A7W8NE67"/>
<keyword evidence="3" id="KW-0808">Transferase</keyword>
<keyword evidence="4 7" id="KW-0732">Signal</keyword>
<dbReference type="RefSeq" id="WP_184133738.1">
    <property type="nucleotide sequence ID" value="NZ_JACHFL010000008.1"/>
</dbReference>
<evidence type="ECO:0000313" key="10">
    <source>
        <dbReference type="Proteomes" id="UP000552709"/>
    </source>
</evidence>
<dbReference type="EMBL" id="JACHFL010000008">
    <property type="protein sequence ID" value="MBB5363989.1"/>
    <property type="molecule type" value="Genomic_DNA"/>
</dbReference>
<keyword evidence="10" id="KW-1185">Reference proteome</keyword>
<evidence type="ECO:0000256" key="6">
    <source>
        <dbReference type="ARBA" id="ARBA00022841"/>
    </source>
</evidence>
<sequence>MYTKYLTVLAVATSAMASAARPECAPFTDRNQYYFGSNGQILSAVQIETGKHTVPKASSEYFKRLIQMLKARGTEVVVIPVPRSGFTLAGTLDPGEVNGNIFSKANAGDFKAQTLNAYQATVDDLKNYGVTTVNFMEAANAELALNPGVRLFFLQDGHWRPEGAKVAANAVGKILKEQKPELTKLISTKTFKLLPLPSVSRDGFGWDVRVKLDCPKTDWKPLIETYPTVATEITSGGSLLEDDNFPVLLAGSSYSADSYKMGLAQYLELSLGASVTNIAINGGEAMSSILDYYTFHNPKDIEPKLIIWEIPTQYIDYISTNSFSPITLRQILPLLAENPVLLEEHSIPKLGGSSTIDFTSPSLRGSSYFIKISLGNYESRAMDIVLSDGKEMQKVRLAKERGRAAKEFTIELDNSIELKNITVSFPDTASGSAKIAVYKY</sequence>
<evidence type="ECO:0000313" key="9">
    <source>
        <dbReference type="EMBL" id="MBB5363989.1"/>
    </source>
</evidence>
<keyword evidence="6" id="KW-0016">Alginate biosynthesis</keyword>
<evidence type="ECO:0000256" key="1">
    <source>
        <dbReference type="ARBA" id="ARBA00004418"/>
    </source>
</evidence>
<dbReference type="GO" id="GO:0042121">
    <property type="term" value="P:alginic acid biosynthetic process"/>
    <property type="evidence" value="ECO:0007669"/>
    <property type="project" value="UniProtKB-UniPathway"/>
</dbReference>
<feature type="domain" description="AlgX/AlgJ SGNH hydrolase-like" evidence="8">
    <location>
        <begin position="56"/>
        <end position="311"/>
    </location>
</feature>
<comment type="pathway">
    <text evidence="2">Glycan biosynthesis; alginate biosynthesis.</text>
</comment>
<organism evidence="9 10">
    <name type="scientific">Deinococcus humi</name>
    <dbReference type="NCBI Taxonomy" id="662880"/>
    <lineage>
        <taxon>Bacteria</taxon>
        <taxon>Thermotogati</taxon>
        <taxon>Deinococcota</taxon>
        <taxon>Deinococci</taxon>
        <taxon>Deinococcales</taxon>
        <taxon>Deinococcaceae</taxon>
        <taxon>Deinococcus</taxon>
    </lineage>
</organism>